<evidence type="ECO:0000313" key="5">
    <source>
        <dbReference type="Proteomes" id="UP000282613"/>
    </source>
</evidence>
<dbReference type="InterPro" id="IPR043784">
    <property type="entry name" value="DUF5726"/>
</dbReference>
<keyword evidence="5" id="KW-1185">Reference proteome</keyword>
<sequence length="204" mass="23153">MQTAGFYTHWYPQQQRVQLLLQALPHELLLSLDHCCEILSQLAIDKRERSLAKEFFRRDQKTSHRRPIQPRARWIPLRQTPRAGETYFSLSCQPPNAPHTFLQALGQLEGYPCCILLDSGAVKPLVNPATFPDLFRKISTRSSSIKLLSAEGRKMKAIGETSLKITIGKESWTVQFIMCPELVCDAILGVDFLRNTGAILNFAE</sequence>
<dbReference type="Pfam" id="PF18996">
    <property type="entry name" value="DUF5726"/>
    <property type="match status" value="1"/>
</dbReference>
<feature type="domain" description="DUF5726" evidence="3">
    <location>
        <begin position="1"/>
        <end position="63"/>
    </location>
</feature>
<dbReference type="InterPro" id="IPR018061">
    <property type="entry name" value="Retropepsins"/>
</dbReference>
<feature type="domain" description="Retropepsins" evidence="2">
    <location>
        <begin position="110"/>
        <end position="200"/>
    </location>
</feature>
<evidence type="ECO:0000313" key="6">
    <source>
        <dbReference type="WBParaSite" id="TASK_0001029801-mRNA-1"/>
    </source>
</evidence>
<reference evidence="4 5" key="2">
    <citation type="submission" date="2018-11" db="EMBL/GenBank/DDBJ databases">
        <authorList>
            <consortium name="Pathogen Informatics"/>
        </authorList>
    </citation>
    <scope>NUCLEOTIDE SEQUENCE [LARGE SCALE GENOMIC DNA]</scope>
</reference>
<dbReference type="EMBL" id="UYRS01022333">
    <property type="protein sequence ID" value="VDK51344.1"/>
    <property type="molecule type" value="Genomic_DNA"/>
</dbReference>
<dbReference type="InterPro" id="IPR021109">
    <property type="entry name" value="Peptidase_aspartic_dom_sf"/>
</dbReference>
<evidence type="ECO:0000259" key="2">
    <source>
        <dbReference type="Pfam" id="PF00077"/>
    </source>
</evidence>
<gene>
    <name evidence="4" type="ORF">TASK_LOCUS10299</name>
</gene>
<proteinExistence type="predicted"/>
<evidence type="ECO:0000313" key="4">
    <source>
        <dbReference type="EMBL" id="VDK51344.1"/>
    </source>
</evidence>
<accession>A0A0R3WHF5</accession>
<dbReference type="Pfam" id="PF00077">
    <property type="entry name" value="RVP"/>
    <property type="match status" value="1"/>
</dbReference>
<keyword evidence="1" id="KW-0378">Hydrolase</keyword>
<dbReference type="CDD" id="cd00303">
    <property type="entry name" value="retropepsin_like"/>
    <property type="match status" value="1"/>
</dbReference>
<dbReference type="OrthoDB" id="6137576at2759"/>
<reference evidence="6" key="1">
    <citation type="submission" date="2017-02" db="UniProtKB">
        <authorList>
            <consortium name="WormBaseParasite"/>
        </authorList>
    </citation>
    <scope>IDENTIFICATION</scope>
</reference>
<dbReference type="Proteomes" id="UP000282613">
    <property type="component" value="Unassembled WGS sequence"/>
</dbReference>
<evidence type="ECO:0000259" key="3">
    <source>
        <dbReference type="Pfam" id="PF18996"/>
    </source>
</evidence>
<dbReference type="WBParaSite" id="TASK_0001029801-mRNA-1">
    <property type="protein sequence ID" value="TASK_0001029801-mRNA-1"/>
    <property type="gene ID" value="TASK_0001029801"/>
</dbReference>
<dbReference type="Gene3D" id="2.40.70.10">
    <property type="entry name" value="Acid Proteases"/>
    <property type="match status" value="1"/>
</dbReference>
<protein>
    <submittedName>
        <fullName evidence="6">RVP domain-containing protein</fullName>
    </submittedName>
</protein>
<evidence type="ECO:0000256" key="1">
    <source>
        <dbReference type="ARBA" id="ARBA00022801"/>
    </source>
</evidence>
<dbReference type="GO" id="GO:0016787">
    <property type="term" value="F:hydrolase activity"/>
    <property type="evidence" value="ECO:0007669"/>
    <property type="project" value="UniProtKB-KW"/>
</dbReference>
<organism evidence="6">
    <name type="scientific">Taenia asiatica</name>
    <name type="common">Asian tapeworm</name>
    <dbReference type="NCBI Taxonomy" id="60517"/>
    <lineage>
        <taxon>Eukaryota</taxon>
        <taxon>Metazoa</taxon>
        <taxon>Spiralia</taxon>
        <taxon>Lophotrochozoa</taxon>
        <taxon>Platyhelminthes</taxon>
        <taxon>Cestoda</taxon>
        <taxon>Eucestoda</taxon>
        <taxon>Cyclophyllidea</taxon>
        <taxon>Taeniidae</taxon>
        <taxon>Taenia</taxon>
    </lineage>
</organism>
<dbReference type="SUPFAM" id="SSF50630">
    <property type="entry name" value="Acid proteases"/>
    <property type="match status" value="1"/>
</dbReference>
<name>A0A0R3WHF5_TAEAS</name>
<dbReference type="AlphaFoldDB" id="A0A0R3WHF5"/>